<evidence type="ECO:0000313" key="5">
    <source>
        <dbReference type="Proteomes" id="UP000605970"/>
    </source>
</evidence>
<proteinExistence type="predicted"/>
<protein>
    <submittedName>
        <fullName evidence="4">Protein kinase domain-containing protein</fullName>
    </submittedName>
</protein>
<dbReference type="SUPFAM" id="SSF56112">
    <property type="entry name" value="Protein kinase-like (PK-like)"/>
    <property type="match status" value="1"/>
</dbReference>
<evidence type="ECO:0000256" key="2">
    <source>
        <dbReference type="ARBA" id="ARBA00022840"/>
    </source>
</evidence>
<name>A0A8S9ZSV6_9BILA</name>
<dbReference type="Pfam" id="PF00069">
    <property type="entry name" value="Pkinase"/>
    <property type="match status" value="1"/>
</dbReference>
<feature type="domain" description="Protein kinase" evidence="3">
    <location>
        <begin position="1"/>
        <end position="157"/>
    </location>
</feature>
<evidence type="ECO:0000256" key="1">
    <source>
        <dbReference type="ARBA" id="ARBA00022741"/>
    </source>
</evidence>
<dbReference type="InterPro" id="IPR050117">
    <property type="entry name" value="MAPK"/>
</dbReference>
<evidence type="ECO:0000313" key="4">
    <source>
        <dbReference type="EMBL" id="KAF7636314.1"/>
    </source>
</evidence>
<keyword evidence="4" id="KW-0808">Transferase</keyword>
<comment type="caution">
    <text evidence="4">The sequence shown here is derived from an EMBL/GenBank/DDBJ whole genome shotgun (WGS) entry which is preliminary data.</text>
</comment>
<evidence type="ECO:0000259" key="3">
    <source>
        <dbReference type="PROSITE" id="PS50011"/>
    </source>
</evidence>
<dbReference type="EMBL" id="JABEBT010000031">
    <property type="protein sequence ID" value="KAF7636314.1"/>
    <property type="molecule type" value="Genomic_DNA"/>
</dbReference>
<keyword evidence="4" id="KW-0418">Kinase</keyword>
<keyword evidence="2" id="KW-0067">ATP-binding</keyword>
<sequence>MEFVRMIFLPENLTPDAGTPFYRAPELFLGINSYNKKVDIWSIGCIFAELISGKILFTGINLSSQWKQFVELLGCSNSDLEFIIKTYNIKQKQRTIIENIGEHPLIDWKCFISEGDIPRLISEFLTIENVRQLISSMLQLNPTKRTDANIALNNNYFDIYRGYLSNNLIAKPEKIYDFQAEIKNLQNNGNNLDKWKENILSKVAAFKKSF</sequence>
<dbReference type="AlphaFoldDB" id="A0A8S9ZSV6"/>
<dbReference type="Gene3D" id="1.10.510.10">
    <property type="entry name" value="Transferase(Phosphotransferase) domain 1"/>
    <property type="match status" value="1"/>
</dbReference>
<keyword evidence="1" id="KW-0547">Nucleotide-binding</keyword>
<dbReference type="OrthoDB" id="192887at2759"/>
<dbReference type="PANTHER" id="PTHR24055">
    <property type="entry name" value="MITOGEN-ACTIVATED PROTEIN KINASE"/>
    <property type="match status" value="1"/>
</dbReference>
<accession>A0A8S9ZSV6</accession>
<organism evidence="4 5">
    <name type="scientific">Meloidogyne graminicola</name>
    <dbReference type="NCBI Taxonomy" id="189291"/>
    <lineage>
        <taxon>Eukaryota</taxon>
        <taxon>Metazoa</taxon>
        <taxon>Ecdysozoa</taxon>
        <taxon>Nematoda</taxon>
        <taxon>Chromadorea</taxon>
        <taxon>Rhabditida</taxon>
        <taxon>Tylenchina</taxon>
        <taxon>Tylenchomorpha</taxon>
        <taxon>Tylenchoidea</taxon>
        <taxon>Meloidogynidae</taxon>
        <taxon>Meloidogyninae</taxon>
        <taxon>Meloidogyne</taxon>
    </lineage>
</organism>
<dbReference type="GO" id="GO:0005524">
    <property type="term" value="F:ATP binding"/>
    <property type="evidence" value="ECO:0007669"/>
    <property type="project" value="UniProtKB-KW"/>
</dbReference>
<dbReference type="GO" id="GO:0004672">
    <property type="term" value="F:protein kinase activity"/>
    <property type="evidence" value="ECO:0007669"/>
    <property type="project" value="InterPro"/>
</dbReference>
<dbReference type="Proteomes" id="UP000605970">
    <property type="component" value="Unassembled WGS sequence"/>
</dbReference>
<dbReference type="InterPro" id="IPR000719">
    <property type="entry name" value="Prot_kinase_dom"/>
</dbReference>
<reference evidence="4" key="1">
    <citation type="journal article" date="2020" name="Ecol. Evol.">
        <title>Genome structure and content of the rice root-knot nematode (Meloidogyne graminicola).</title>
        <authorList>
            <person name="Phan N.T."/>
            <person name="Danchin E.G.J."/>
            <person name="Klopp C."/>
            <person name="Perfus-Barbeoch L."/>
            <person name="Kozlowski D.K."/>
            <person name="Koutsovoulos G.D."/>
            <person name="Lopez-Roques C."/>
            <person name="Bouchez O."/>
            <person name="Zahm M."/>
            <person name="Besnard G."/>
            <person name="Bellafiore S."/>
        </authorList>
    </citation>
    <scope>NUCLEOTIDE SEQUENCE</scope>
    <source>
        <strain evidence="4">VN-18</strain>
    </source>
</reference>
<dbReference type="InterPro" id="IPR011009">
    <property type="entry name" value="Kinase-like_dom_sf"/>
</dbReference>
<dbReference type="PROSITE" id="PS50011">
    <property type="entry name" value="PROTEIN_KINASE_DOM"/>
    <property type="match status" value="1"/>
</dbReference>
<keyword evidence="5" id="KW-1185">Reference proteome</keyword>
<gene>
    <name evidence="4" type="ORF">Mgra_00004301</name>
</gene>